<dbReference type="Gene3D" id="1.25.40.10">
    <property type="entry name" value="Tetratricopeptide repeat domain"/>
    <property type="match status" value="1"/>
</dbReference>
<dbReference type="RefSeq" id="WP_192112494.1">
    <property type="nucleotide sequence ID" value="NZ_CABUEN010000001.1"/>
</dbReference>
<name>A0A212JC79_9BACT</name>
<dbReference type="Pfam" id="PF14559">
    <property type="entry name" value="TPR_19"/>
    <property type="match status" value="1"/>
</dbReference>
<accession>A0A212JC79</accession>
<proteinExistence type="predicted"/>
<dbReference type="EMBL" id="FLUP01000001">
    <property type="protein sequence ID" value="SBV97057.1"/>
    <property type="molecule type" value="Genomic_DNA"/>
</dbReference>
<dbReference type="SUPFAM" id="SSF48452">
    <property type="entry name" value="TPR-like"/>
    <property type="match status" value="1"/>
</dbReference>
<protein>
    <recommendedName>
        <fullName evidence="2">Tetratricopeptide repeat protein</fullName>
    </recommendedName>
</protein>
<sequence>MNARKVREDLGRAKACCARRDTERALFLTISALKELGGQSAPLDLRGDFRAAVADLAVDPELKAAGAPAFVYTPGAEKDLLQLLSQLYRSLKGQEKEEEYQAALQRKLNLDHGFSDGKKFLAEGKPSEADACFAEALKHYKDEKAIFGMMARAMMDAGEYVRAIGHARAGLKELPDDAELTRIVEECTRLRQ</sequence>
<gene>
    <name evidence="1" type="ORF">KM92DES2_10875</name>
</gene>
<dbReference type="InterPro" id="IPR011990">
    <property type="entry name" value="TPR-like_helical_dom_sf"/>
</dbReference>
<evidence type="ECO:0008006" key="2">
    <source>
        <dbReference type="Google" id="ProtNLM"/>
    </source>
</evidence>
<reference evidence="1" key="1">
    <citation type="submission" date="2016-04" db="EMBL/GenBank/DDBJ databases">
        <authorList>
            <person name="Evans L.H."/>
            <person name="Alamgir A."/>
            <person name="Owens N."/>
            <person name="Weber N.D."/>
            <person name="Virtaneva K."/>
            <person name="Barbian K."/>
            <person name="Babar A."/>
            <person name="Rosenke K."/>
        </authorList>
    </citation>
    <scope>NUCLEOTIDE SEQUENCE</scope>
    <source>
        <strain evidence="1">92-2</strain>
    </source>
</reference>
<organism evidence="1">
    <name type="scientific">uncultured Desulfovibrio sp</name>
    <dbReference type="NCBI Taxonomy" id="167968"/>
    <lineage>
        <taxon>Bacteria</taxon>
        <taxon>Pseudomonadati</taxon>
        <taxon>Thermodesulfobacteriota</taxon>
        <taxon>Desulfovibrionia</taxon>
        <taxon>Desulfovibrionales</taxon>
        <taxon>Desulfovibrionaceae</taxon>
        <taxon>Desulfovibrio</taxon>
        <taxon>environmental samples</taxon>
    </lineage>
</organism>
<dbReference type="AlphaFoldDB" id="A0A212JC79"/>
<evidence type="ECO:0000313" key="1">
    <source>
        <dbReference type="EMBL" id="SBV97057.1"/>
    </source>
</evidence>